<dbReference type="CDD" id="cd00075">
    <property type="entry name" value="HATPase"/>
    <property type="match status" value="1"/>
</dbReference>
<keyword evidence="10 18" id="KW-0418">Kinase</keyword>
<dbReference type="GO" id="GO:0000155">
    <property type="term" value="F:phosphorelay sensor kinase activity"/>
    <property type="evidence" value="ECO:0007669"/>
    <property type="project" value="InterPro"/>
</dbReference>
<dbReference type="SUPFAM" id="SSF55874">
    <property type="entry name" value="ATPase domain of HSP90 chaperone/DNA topoisomerase II/histidine kinase"/>
    <property type="match status" value="1"/>
</dbReference>
<dbReference type="PROSITE" id="PS50885">
    <property type="entry name" value="HAMP"/>
    <property type="match status" value="1"/>
</dbReference>
<proteinExistence type="predicted"/>
<evidence type="ECO:0000256" key="2">
    <source>
        <dbReference type="ARBA" id="ARBA00004651"/>
    </source>
</evidence>
<evidence type="ECO:0000256" key="5">
    <source>
        <dbReference type="ARBA" id="ARBA00022475"/>
    </source>
</evidence>
<dbReference type="Proteomes" id="UP000181997">
    <property type="component" value="Unassembled WGS sequence"/>
</dbReference>
<dbReference type="SMART" id="SM00388">
    <property type="entry name" value="HisKA"/>
    <property type="match status" value="1"/>
</dbReference>
<gene>
    <name evidence="18" type="ORF">GA0061094_0658</name>
</gene>
<dbReference type="OrthoDB" id="9786919at2"/>
<dbReference type="FunFam" id="1.10.287.130:FF:000001">
    <property type="entry name" value="Two-component sensor histidine kinase"/>
    <property type="match status" value="1"/>
</dbReference>
<dbReference type="Pfam" id="PF02518">
    <property type="entry name" value="HATPase_c"/>
    <property type="match status" value="1"/>
</dbReference>
<dbReference type="Pfam" id="PF00672">
    <property type="entry name" value="HAMP"/>
    <property type="match status" value="1"/>
</dbReference>
<dbReference type="Gene3D" id="1.10.287.130">
    <property type="match status" value="1"/>
</dbReference>
<evidence type="ECO:0000256" key="9">
    <source>
        <dbReference type="ARBA" id="ARBA00022741"/>
    </source>
</evidence>
<dbReference type="InterPro" id="IPR036097">
    <property type="entry name" value="HisK_dim/P_sf"/>
</dbReference>
<dbReference type="RefSeq" id="WP_058297507.1">
    <property type="nucleotide sequence ID" value="NZ_FMAU01000001.1"/>
</dbReference>
<dbReference type="EC" id="2.7.13.3" evidence="3"/>
<evidence type="ECO:0000256" key="13">
    <source>
        <dbReference type="ARBA" id="ARBA00023012"/>
    </source>
</evidence>
<evidence type="ECO:0000256" key="3">
    <source>
        <dbReference type="ARBA" id="ARBA00012438"/>
    </source>
</evidence>
<evidence type="ECO:0000313" key="19">
    <source>
        <dbReference type="Proteomes" id="UP000181997"/>
    </source>
</evidence>
<evidence type="ECO:0000256" key="6">
    <source>
        <dbReference type="ARBA" id="ARBA00022553"/>
    </source>
</evidence>
<name>A0A0V8HL96_9BACI</name>
<dbReference type="InterPro" id="IPR003660">
    <property type="entry name" value="HAMP_dom"/>
</dbReference>
<keyword evidence="6" id="KW-0597">Phosphoprotein</keyword>
<comment type="catalytic activity">
    <reaction evidence="1">
        <text>ATP + protein L-histidine = ADP + protein N-phospho-L-histidine.</text>
        <dbReference type="EC" id="2.7.13.3"/>
    </reaction>
</comment>
<evidence type="ECO:0000256" key="12">
    <source>
        <dbReference type="ARBA" id="ARBA00022989"/>
    </source>
</evidence>
<keyword evidence="13" id="KW-0902">Two-component regulatory system</keyword>
<feature type="transmembrane region" description="Helical" evidence="15">
    <location>
        <begin position="15"/>
        <end position="35"/>
    </location>
</feature>
<dbReference type="InterPro" id="IPR005467">
    <property type="entry name" value="His_kinase_dom"/>
</dbReference>
<feature type="domain" description="Histidine kinase" evidence="16">
    <location>
        <begin position="252"/>
        <end position="469"/>
    </location>
</feature>
<dbReference type="InterPro" id="IPR036890">
    <property type="entry name" value="HATPase_C_sf"/>
</dbReference>
<keyword evidence="11" id="KW-0067">ATP-binding</keyword>
<keyword evidence="9" id="KW-0547">Nucleotide-binding</keyword>
<comment type="subcellular location">
    <subcellularLocation>
        <location evidence="2">Cell membrane</location>
        <topology evidence="2">Multi-pass membrane protein</topology>
    </subcellularLocation>
</comment>
<organism evidence="18 19">
    <name type="scientific">[Bacillus] enclensis</name>
    <dbReference type="NCBI Taxonomy" id="1402860"/>
    <lineage>
        <taxon>Bacteria</taxon>
        <taxon>Bacillati</taxon>
        <taxon>Bacillota</taxon>
        <taxon>Bacilli</taxon>
        <taxon>Bacillales</taxon>
        <taxon>Bacillaceae</taxon>
        <taxon>Rossellomorea</taxon>
    </lineage>
</organism>
<evidence type="ECO:0000256" key="7">
    <source>
        <dbReference type="ARBA" id="ARBA00022679"/>
    </source>
</evidence>
<dbReference type="InterPro" id="IPR004358">
    <property type="entry name" value="Sig_transdc_His_kin-like_C"/>
</dbReference>
<keyword evidence="7" id="KW-0808">Transferase</keyword>
<feature type="transmembrane region" description="Helical" evidence="15">
    <location>
        <begin position="167"/>
        <end position="190"/>
    </location>
</feature>
<accession>A0A0V8HL96</accession>
<dbReference type="Pfam" id="PF00512">
    <property type="entry name" value="HisKA"/>
    <property type="match status" value="1"/>
</dbReference>
<dbReference type="FunFam" id="3.30.565.10:FF:000006">
    <property type="entry name" value="Sensor histidine kinase WalK"/>
    <property type="match status" value="1"/>
</dbReference>
<reference evidence="19" key="1">
    <citation type="submission" date="2016-08" db="EMBL/GenBank/DDBJ databases">
        <authorList>
            <person name="Varghese N."/>
            <person name="Submissions Spin"/>
        </authorList>
    </citation>
    <scope>NUCLEOTIDE SEQUENCE [LARGE SCALE GENOMIC DNA]</scope>
    <source>
        <strain evidence="19">SGD-1123</strain>
    </source>
</reference>
<sequence>MKKLKRWIKPTSLKVKWALAAGSAIFLAFFLFSFFQYHAINKWMLDEEENNFSRVLDEITVFFKQRGQNVKLEDIYESRDLMKQIAEKDQTIRILDRQGKQALEIRGENEPAFYIPFQPVRDKEVKLIETDDKKILIGHSPILSNQFNGYVEIIQPLNRYESIMKNLFWMMSFTGVAALLLSALLGYLMARNFIRPLNKLSEAMRSIERNGFQRRVEATNAHDEISELSQIFNKMMIEIERSFRQQQQFVEDASHELRTPIQVLEGHLSLLNRWGKKDPSILEESLQVSLEELDRVKRLVGELLELSKADRELADYENAKVNIKEVSRKIIRDFAFLHQDYDFELRDDLKETAEAFMLKRHLEQILVILLDNAVKYSETRTRVEVRMYEQDKLLVLEVKDEGIGIPEEDLQKVFDRFYRVDKARSREKGGYGLGLAIASKLIYNYGGTIEASRNEPAGTIIRVSLKRAAKLEEEK</sequence>
<dbReference type="EMBL" id="FMAU01000001">
    <property type="protein sequence ID" value="SCB81051.1"/>
    <property type="molecule type" value="Genomic_DNA"/>
</dbReference>
<evidence type="ECO:0000259" key="17">
    <source>
        <dbReference type="PROSITE" id="PS50885"/>
    </source>
</evidence>
<dbReference type="GO" id="GO:0005524">
    <property type="term" value="F:ATP binding"/>
    <property type="evidence" value="ECO:0007669"/>
    <property type="project" value="UniProtKB-KW"/>
</dbReference>
<dbReference type="InterPro" id="IPR041610">
    <property type="entry name" value="ArlS_N"/>
</dbReference>
<dbReference type="InterPro" id="IPR003661">
    <property type="entry name" value="HisK_dim/P_dom"/>
</dbReference>
<evidence type="ECO:0000256" key="4">
    <source>
        <dbReference type="ARBA" id="ARBA00015735"/>
    </source>
</evidence>
<feature type="domain" description="HAMP" evidence="17">
    <location>
        <begin position="191"/>
        <end position="244"/>
    </location>
</feature>
<keyword evidence="8 15" id="KW-0812">Transmembrane</keyword>
<dbReference type="Gene3D" id="3.30.565.10">
    <property type="entry name" value="Histidine kinase-like ATPase, C-terminal domain"/>
    <property type="match status" value="1"/>
</dbReference>
<dbReference type="CDD" id="cd00082">
    <property type="entry name" value="HisKA"/>
    <property type="match status" value="1"/>
</dbReference>
<dbReference type="SMART" id="SM00387">
    <property type="entry name" value="HATPase_c"/>
    <property type="match status" value="1"/>
</dbReference>
<keyword evidence="12 15" id="KW-1133">Transmembrane helix</keyword>
<dbReference type="GO" id="GO:0005886">
    <property type="term" value="C:plasma membrane"/>
    <property type="evidence" value="ECO:0007669"/>
    <property type="project" value="UniProtKB-SubCell"/>
</dbReference>
<keyword evidence="5" id="KW-1003">Cell membrane</keyword>
<dbReference type="AlphaFoldDB" id="A0A0V8HL96"/>
<dbReference type="PANTHER" id="PTHR45528">
    <property type="entry name" value="SENSOR HISTIDINE KINASE CPXA"/>
    <property type="match status" value="1"/>
</dbReference>
<dbReference type="PRINTS" id="PR00344">
    <property type="entry name" value="BCTRLSENSOR"/>
</dbReference>
<evidence type="ECO:0000256" key="14">
    <source>
        <dbReference type="ARBA" id="ARBA00023136"/>
    </source>
</evidence>
<dbReference type="SMART" id="SM00304">
    <property type="entry name" value="HAMP"/>
    <property type="match status" value="1"/>
</dbReference>
<dbReference type="InterPro" id="IPR003594">
    <property type="entry name" value="HATPase_dom"/>
</dbReference>
<dbReference type="Gene3D" id="6.10.340.10">
    <property type="match status" value="1"/>
</dbReference>
<dbReference type="SUPFAM" id="SSF47384">
    <property type="entry name" value="Homodimeric domain of signal transducing histidine kinase"/>
    <property type="match status" value="1"/>
</dbReference>
<evidence type="ECO:0000256" key="8">
    <source>
        <dbReference type="ARBA" id="ARBA00022692"/>
    </source>
</evidence>
<dbReference type="Pfam" id="PF18719">
    <property type="entry name" value="ArlS_N"/>
    <property type="match status" value="1"/>
</dbReference>
<keyword evidence="14 15" id="KW-0472">Membrane</keyword>
<evidence type="ECO:0000313" key="18">
    <source>
        <dbReference type="EMBL" id="SCB81051.1"/>
    </source>
</evidence>
<evidence type="ECO:0000256" key="1">
    <source>
        <dbReference type="ARBA" id="ARBA00000085"/>
    </source>
</evidence>
<evidence type="ECO:0000256" key="10">
    <source>
        <dbReference type="ARBA" id="ARBA00022777"/>
    </source>
</evidence>
<dbReference type="CDD" id="cd06225">
    <property type="entry name" value="HAMP"/>
    <property type="match status" value="1"/>
</dbReference>
<dbReference type="PANTHER" id="PTHR45528:SF12">
    <property type="entry name" value="SENSOR HISTIDINE KINASE ARSS"/>
    <property type="match status" value="1"/>
</dbReference>
<evidence type="ECO:0000256" key="11">
    <source>
        <dbReference type="ARBA" id="ARBA00022840"/>
    </source>
</evidence>
<keyword evidence="19" id="KW-1185">Reference proteome</keyword>
<evidence type="ECO:0000256" key="15">
    <source>
        <dbReference type="SAM" id="Phobius"/>
    </source>
</evidence>
<protein>
    <recommendedName>
        <fullName evidence="4">Signal transduction histidine-protein kinase ArlS</fullName>
        <ecNumber evidence="3">2.7.13.3</ecNumber>
    </recommendedName>
</protein>
<dbReference type="InterPro" id="IPR050398">
    <property type="entry name" value="HssS/ArlS-like"/>
</dbReference>
<dbReference type="PROSITE" id="PS50109">
    <property type="entry name" value="HIS_KIN"/>
    <property type="match status" value="1"/>
</dbReference>
<evidence type="ECO:0000259" key="16">
    <source>
        <dbReference type="PROSITE" id="PS50109"/>
    </source>
</evidence>
<dbReference type="SUPFAM" id="SSF158472">
    <property type="entry name" value="HAMP domain-like"/>
    <property type="match status" value="1"/>
</dbReference>